<gene>
    <name evidence="2" type="ORF">PT85_14140</name>
</gene>
<keyword evidence="1" id="KW-0732">Signal</keyword>
<dbReference type="EMBL" id="JTAK01000005">
    <property type="protein sequence ID" value="KHO64339.1"/>
    <property type="molecule type" value="Genomic_DNA"/>
</dbReference>
<dbReference type="RefSeq" id="WP_039606998.1">
    <property type="nucleotide sequence ID" value="NZ_FMUP01000003.1"/>
</dbReference>
<dbReference type="STRING" id="706570.PT85_14140"/>
<evidence type="ECO:0000313" key="3">
    <source>
        <dbReference type="Proteomes" id="UP000030980"/>
    </source>
</evidence>
<organism evidence="2 3">
    <name type="scientific">Pseudomonas flexibilis</name>
    <dbReference type="NCBI Taxonomy" id="706570"/>
    <lineage>
        <taxon>Bacteria</taxon>
        <taxon>Pseudomonadati</taxon>
        <taxon>Pseudomonadota</taxon>
        <taxon>Gammaproteobacteria</taxon>
        <taxon>Pseudomonadales</taxon>
        <taxon>Pseudomonadaceae</taxon>
        <taxon>Pseudomonas</taxon>
    </lineage>
</organism>
<dbReference type="Proteomes" id="UP000030980">
    <property type="component" value="Unassembled WGS sequence"/>
</dbReference>
<protein>
    <recommendedName>
        <fullName evidence="4">DnrO protein</fullName>
    </recommendedName>
</protein>
<feature type="chain" id="PRO_5002082442" description="DnrO protein" evidence="1">
    <location>
        <begin position="28"/>
        <end position="161"/>
    </location>
</feature>
<dbReference type="AlphaFoldDB" id="A0A0B3BUI4"/>
<evidence type="ECO:0000256" key="1">
    <source>
        <dbReference type="SAM" id="SignalP"/>
    </source>
</evidence>
<feature type="signal peptide" evidence="1">
    <location>
        <begin position="1"/>
        <end position="27"/>
    </location>
</feature>
<reference evidence="2 3" key="1">
    <citation type="submission" date="2014-11" db="EMBL/GenBank/DDBJ databases">
        <title>Genome sequence of Pseudomonas tuomuerensis JCM 14085.</title>
        <authorList>
            <person name="Shin S.-K."/>
            <person name="Yi H."/>
        </authorList>
    </citation>
    <scope>NUCLEOTIDE SEQUENCE [LARGE SCALE GENOMIC DNA]</scope>
    <source>
        <strain evidence="2 3">JCM 14085</strain>
    </source>
</reference>
<evidence type="ECO:0008006" key="4">
    <source>
        <dbReference type="Google" id="ProtNLM"/>
    </source>
</evidence>
<proteinExistence type="predicted"/>
<comment type="caution">
    <text evidence="2">The sequence shown here is derived from an EMBL/GenBank/DDBJ whole genome shotgun (WGS) entry which is preliminary data.</text>
</comment>
<evidence type="ECO:0000313" key="2">
    <source>
        <dbReference type="EMBL" id="KHO64339.1"/>
    </source>
</evidence>
<sequence>MTMHYRSLLLPLLLGSLSLGTATASLAAGGHDHHQHGDSAQTLRLDNGKRWVTDAPLRKAMGELGSALHATHDAIHQDRLPTAEYERLAALVNDRVAYMVKNCSLPEQADAQLHLIIASLMAGAEEMAGHGGEGRRAGAVRVIMALNDYGSHFDDPTFKRF</sequence>
<keyword evidence="3" id="KW-1185">Reference proteome</keyword>
<dbReference type="OrthoDB" id="6933865at2"/>
<name>A0A0B3BUI4_9PSED</name>
<accession>A0A0B3BUI4</accession>